<dbReference type="AlphaFoldDB" id="A0A0R2KBQ1"/>
<accession>A0A0R2KBQ1</accession>
<dbReference type="FunFam" id="3.10.430.100:FF:000002">
    <property type="entry name" value="50S ribosomal protein L9"/>
    <property type="match status" value="1"/>
</dbReference>
<dbReference type="NCBIfam" id="TIGR00158">
    <property type="entry name" value="L9"/>
    <property type="match status" value="1"/>
</dbReference>
<dbReference type="InterPro" id="IPR000244">
    <property type="entry name" value="Ribosomal_bL9"/>
</dbReference>
<evidence type="ECO:0000256" key="2">
    <source>
        <dbReference type="ARBA" id="ARBA00022730"/>
    </source>
</evidence>
<dbReference type="Pfam" id="PF03948">
    <property type="entry name" value="Ribosomal_L9_C"/>
    <property type="match status" value="1"/>
</dbReference>
<evidence type="ECO:0000313" key="10">
    <source>
        <dbReference type="EMBL" id="KRN83764.1"/>
    </source>
</evidence>
<name>A0A0R2KBQ1_9LACO</name>
<dbReference type="GO" id="GO:0006412">
    <property type="term" value="P:translation"/>
    <property type="evidence" value="ECO:0007669"/>
    <property type="project" value="UniProtKB-UniRule"/>
</dbReference>
<comment type="caution">
    <text evidence="10">The sequence shown here is derived from an EMBL/GenBank/DDBJ whole genome shotgun (WGS) entry which is preliminary data.</text>
</comment>
<keyword evidence="4 7" id="KW-0689">Ribosomal protein</keyword>
<proteinExistence type="inferred from homology"/>
<dbReference type="InterPro" id="IPR009027">
    <property type="entry name" value="Ribosomal_bL9/RNase_H1_N"/>
</dbReference>
<dbReference type="Gene3D" id="3.40.5.10">
    <property type="entry name" value="Ribosomal protein L9, N-terminal domain"/>
    <property type="match status" value="1"/>
</dbReference>
<dbReference type="SUPFAM" id="SSF55653">
    <property type="entry name" value="Ribosomal protein L9 C-domain"/>
    <property type="match status" value="1"/>
</dbReference>
<gene>
    <name evidence="7" type="primary">rplI</name>
    <name evidence="10" type="ORF">IV43_GL001359</name>
</gene>
<dbReference type="EMBL" id="JQBK01000038">
    <property type="protein sequence ID" value="KRN83764.1"/>
    <property type="molecule type" value="Genomic_DNA"/>
</dbReference>
<dbReference type="PANTHER" id="PTHR21368">
    <property type="entry name" value="50S RIBOSOMAL PROTEIN L9"/>
    <property type="match status" value="1"/>
</dbReference>
<dbReference type="InterPro" id="IPR036791">
    <property type="entry name" value="Ribosomal_bL9_C_sf"/>
</dbReference>
<dbReference type="GO" id="GO:1990904">
    <property type="term" value="C:ribonucleoprotein complex"/>
    <property type="evidence" value="ECO:0007669"/>
    <property type="project" value="UniProtKB-KW"/>
</dbReference>
<dbReference type="GO" id="GO:0019843">
    <property type="term" value="F:rRNA binding"/>
    <property type="evidence" value="ECO:0007669"/>
    <property type="project" value="UniProtKB-UniRule"/>
</dbReference>
<comment type="similarity">
    <text evidence="1 7">Belongs to the bacterial ribosomal protein bL9 family.</text>
</comment>
<dbReference type="Gene3D" id="3.10.430.100">
    <property type="entry name" value="Ribosomal protein L9, C-terminal domain"/>
    <property type="match status" value="1"/>
</dbReference>
<keyword evidence="2 7" id="KW-0699">rRNA-binding</keyword>
<sequence>MPVFRRSVILGGILMKVIFTQDVRNKGKRGEVKEIPDGYANFLIKNNKAKQASAAAMSKLKGQQHAEAKKEAEIIAEAKDLKEKLESGKYVVELKAKAGKDGRLFGSVTSKQIAQGLQKQYGIKIDKRKMELKEPIRSMGYVNVPVKLHNDVSSKIRVHITEQ</sequence>
<dbReference type="InterPro" id="IPR020070">
    <property type="entry name" value="Ribosomal_bL9_N"/>
</dbReference>
<organism evidence="10 11">
    <name type="scientific">Ligilactobacillus acidipiscis</name>
    <dbReference type="NCBI Taxonomy" id="89059"/>
    <lineage>
        <taxon>Bacteria</taxon>
        <taxon>Bacillati</taxon>
        <taxon>Bacillota</taxon>
        <taxon>Bacilli</taxon>
        <taxon>Lactobacillales</taxon>
        <taxon>Lactobacillaceae</taxon>
        <taxon>Ligilactobacillus</taxon>
    </lineage>
</organism>
<comment type="function">
    <text evidence="7">Binds to the 23S rRNA.</text>
</comment>
<dbReference type="PATRIC" id="fig|89059.3.peg.1461"/>
<evidence type="ECO:0000256" key="5">
    <source>
        <dbReference type="ARBA" id="ARBA00023274"/>
    </source>
</evidence>
<reference evidence="10 11" key="1">
    <citation type="journal article" date="2015" name="Genome Announc.">
        <title>Expanding the biotechnology potential of lactobacilli through comparative genomics of 213 strains and associated genera.</title>
        <authorList>
            <person name="Sun Z."/>
            <person name="Harris H.M."/>
            <person name="McCann A."/>
            <person name="Guo C."/>
            <person name="Argimon S."/>
            <person name="Zhang W."/>
            <person name="Yang X."/>
            <person name="Jeffery I.B."/>
            <person name="Cooney J.C."/>
            <person name="Kagawa T.F."/>
            <person name="Liu W."/>
            <person name="Song Y."/>
            <person name="Salvetti E."/>
            <person name="Wrobel A."/>
            <person name="Rasinkangas P."/>
            <person name="Parkhill J."/>
            <person name="Rea M.C."/>
            <person name="O'Sullivan O."/>
            <person name="Ritari J."/>
            <person name="Douillard F.P."/>
            <person name="Paul Ross R."/>
            <person name="Yang R."/>
            <person name="Briner A.E."/>
            <person name="Felis G.E."/>
            <person name="de Vos W.M."/>
            <person name="Barrangou R."/>
            <person name="Klaenhammer T.R."/>
            <person name="Caufield P.W."/>
            <person name="Cui Y."/>
            <person name="Zhang H."/>
            <person name="O'Toole P.W."/>
        </authorList>
    </citation>
    <scope>NUCLEOTIDE SEQUENCE [LARGE SCALE GENOMIC DNA]</scope>
    <source>
        <strain evidence="10 11">DSM 15353</strain>
    </source>
</reference>
<feature type="domain" description="Ribosomal protein L9" evidence="8">
    <location>
        <begin position="15"/>
        <end position="59"/>
    </location>
</feature>
<dbReference type="GO" id="GO:0003735">
    <property type="term" value="F:structural constituent of ribosome"/>
    <property type="evidence" value="ECO:0007669"/>
    <property type="project" value="InterPro"/>
</dbReference>
<evidence type="ECO:0000256" key="4">
    <source>
        <dbReference type="ARBA" id="ARBA00022980"/>
    </source>
</evidence>
<evidence type="ECO:0000259" key="8">
    <source>
        <dbReference type="Pfam" id="PF01281"/>
    </source>
</evidence>
<dbReference type="STRING" id="89059.LAC1533_0026"/>
<keyword evidence="3 7" id="KW-0694">RNA-binding</keyword>
<dbReference type="Pfam" id="PF01281">
    <property type="entry name" value="Ribosomal_L9_N"/>
    <property type="match status" value="1"/>
</dbReference>
<feature type="domain" description="Large ribosomal subunit protein bL9 C-terminal" evidence="9">
    <location>
        <begin position="76"/>
        <end position="161"/>
    </location>
</feature>
<dbReference type="Proteomes" id="UP000051491">
    <property type="component" value="Unassembled WGS sequence"/>
</dbReference>
<dbReference type="InterPro" id="IPR020594">
    <property type="entry name" value="Ribosomal_bL9_bac/chp"/>
</dbReference>
<keyword evidence="5 7" id="KW-0687">Ribonucleoprotein</keyword>
<evidence type="ECO:0000256" key="7">
    <source>
        <dbReference type="HAMAP-Rule" id="MF_00503"/>
    </source>
</evidence>
<dbReference type="InterPro" id="IPR020069">
    <property type="entry name" value="Ribosomal_bL9_C"/>
</dbReference>
<evidence type="ECO:0000259" key="9">
    <source>
        <dbReference type="Pfam" id="PF03948"/>
    </source>
</evidence>
<evidence type="ECO:0000256" key="1">
    <source>
        <dbReference type="ARBA" id="ARBA00010605"/>
    </source>
</evidence>
<evidence type="ECO:0000256" key="6">
    <source>
        <dbReference type="ARBA" id="ARBA00035292"/>
    </source>
</evidence>
<dbReference type="InterPro" id="IPR036935">
    <property type="entry name" value="Ribosomal_bL9_N_sf"/>
</dbReference>
<evidence type="ECO:0000256" key="3">
    <source>
        <dbReference type="ARBA" id="ARBA00022884"/>
    </source>
</evidence>
<protein>
    <recommendedName>
        <fullName evidence="6 7">Large ribosomal subunit protein bL9</fullName>
    </recommendedName>
</protein>
<dbReference type="SUPFAM" id="SSF55658">
    <property type="entry name" value="L9 N-domain-like"/>
    <property type="match status" value="1"/>
</dbReference>
<evidence type="ECO:0000313" key="11">
    <source>
        <dbReference type="Proteomes" id="UP000051491"/>
    </source>
</evidence>
<dbReference type="GO" id="GO:0005840">
    <property type="term" value="C:ribosome"/>
    <property type="evidence" value="ECO:0007669"/>
    <property type="project" value="UniProtKB-KW"/>
</dbReference>
<dbReference type="HAMAP" id="MF_00503">
    <property type="entry name" value="Ribosomal_bL9"/>
    <property type="match status" value="1"/>
</dbReference>